<organism evidence="6 7">
    <name type="scientific">Batrachochytrium dendrobatidis (strain JEL423)</name>
    <dbReference type="NCBI Taxonomy" id="403673"/>
    <lineage>
        <taxon>Eukaryota</taxon>
        <taxon>Fungi</taxon>
        <taxon>Fungi incertae sedis</taxon>
        <taxon>Chytridiomycota</taxon>
        <taxon>Chytridiomycota incertae sedis</taxon>
        <taxon>Chytridiomycetes</taxon>
        <taxon>Rhizophydiales</taxon>
        <taxon>Rhizophydiales incertae sedis</taxon>
        <taxon>Batrachochytrium</taxon>
    </lineage>
</organism>
<feature type="compositionally biased region" description="Acidic residues" evidence="4">
    <location>
        <begin position="265"/>
        <end position="277"/>
    </location>
</feature>
<dbReference type="STRING" id="403673.A0A177WN36"/>
<comment type="subcellular location">
    <subcellularLocation>
        <location evidence="1">Nucleus</location>
    </subcellularLocation>
</comment>
<evidence type="ECO:0000256" key="2">
    <source>
        <dbReference type="ARBA" id="ARBA00023242"/>
    </source>
</evidence>
<dbReference type="EMBL" id="DS022305">
    <property type="protein sequence ID" value="OAJ40840.1"/>
    <property type="molecule type" value="Genomic_DNA"/>
</dbReference>
<dbReference type="GO" id="GO:0003682">
    <property type="term" value="F:chromatin binding"/>
    <property type="evidence" value="ECO:0007669"/>
    <property type="project" value="TreeGrafter"/>
</dbReference>
<dbReference type="Proteomes" id="UP000077115">
    <property type="component" value="Unassembled WGS sequence"/>
</dbReference>
<dbReference type="InterPro" id="IPR052255">
    <property type="entry name" value="RNA_pol_II_subunit5-mediator"/>
</dbReference>
<dbReference type="GO" id="GO:0003714">
    <property type="term" value="F:transcription corepressor activity"/>
    <property type="evidence" value="ECO:0007669"/>
    <property type="project" value="TreeGrafter"/>
</dbReference>
<dbReference type="CDD" id="cd23159">
    <property type="entry name" value="Prefoldin_URI1"/>
    <property type="match status" value="1"/>
</dbReference>
<feature type="region of interest" description="Disordered" evidence="4">
    <location>
        <begin position="307"/>
        <end position="397"/>
    </location>
</feature>
<keyword evidence="2" id="KW-0539">Nucleus</keyword>
<dbReference type="GO" id="GO:0019212">
    <property type="term" value="F:phosphatase inhibitor activity"/>
    <property type="evidence" value="ECO:0007669"/>
    <property type="project" value="TreeGrafter"/>
</dbReference>
<dbReference type="PANTHER" id="PTHR15111">
    <property type="entry name" value="RNA POLYMERASE II SUBUNIT 5-MEDIATING PROTEIN NNX3"/>
    <property type="match status" value="1"/>
</dbReference>
<dbReference type="eggNOG" id="KOG3130">
    <property type="taxonomic scope" value="Eukaryota"/>
</dbReference>
<sequence>MHTTSQKDQISIASSLKVLIAQSQLDHTVAEWRKRKKELDDLGRFLDLAGQSYRKPVMVPIGTGCLAYMPGEIYCTGEVLVSLGVNWFAETSLHQAKRIHKRRCSFVAEQLDRSQSVYKELEVRSQMVLEHKSSTVDFDDDEVNEEGLKYVDIQEPYQEPISNPTAESTHASTKSPPRQSAKLLQNQFADADADAEEIDYDDNRLEEHELEDFDKNLLAKLKLMEMEEKQEADGAELDNSEAVVTKNRNRQQPVQTSVIERGFGDDFEGDSDDESDLDNMVLGQQVSIEYHHKRNQFLKADILQKPIDPNDEEMGHYEPSDPESDAKIVVPSGLPPSISHSGKLPSGSVVPLHVSESSGRKSDSSIVLPMPASIPPSIQKPKLSRFKQQQLDRRQNQ</sequence>
<name>A0A177WN36_BATDL</name>
<feature type="region of interest" description="Disordered" evidence="4">
    <location>
        <begin position="230"/>
        <end position="277"/>
    </location>
</feature>
<dbReference type="Pfam" id="PF02996">
    <property type="entry name" value="Prefoldin"/>
    <property type="match status" value="1"/>
</dbReference>
<dbReference type="OrthoDB" id="21413at2759"/>
<evidence type="ECO:0000256" key="1">
    <source>
        <dbReference type="ARBA" id="ARBA00004123"/>
    </source>
</evidence>
<feature type="domain" description="DUF3835" evidence="5">
    <location>
        <begin position="256"/>
        <end position="319"/>
    </location>
</feature>
<evidence type="ECO:0000313" key="6">
    <source>
        <dbReference type="EMBL" id="OAJ40840.1"/>
    </source>
</evidence>
<dbReference type="InterPro" id="IPR009053">
    <property type="entry name" value="Prefoldin"/>
</dbReference>
<feature type="region of interest" description="Disordered" evidence="4">
    <location>
        <begin position="154"/>
        <end position="181"/>
    </location>
</feature>
<evidence type="ECO:0000256" key="4">
    <source>
        <dbReference type="SAM" id="MobiDB-lite"/>
    </source>
</evidence>
<dbReference type="Gene3D" id="1.10.287.370">
    <property type="match status" value="1"/>
</dbReference>
<protein>
    <recommendedName>
        <fullName evidence="5">DUF3835 domain-containing protein</fullName>
    </recommendedName>
</protein>
<dbReference type="Pfam" id="PF12927">
    <property type="entry name" value="DUF3835"/>
    <property type="match status" value="1"/>
</dbReference>
<dbReference type="PANTHER" id="PTHR15111:SF0">
    <property type="entry name" value="UNCONVENTIONAL PREFOLDIN RPB5 INTERACTOR 1"/>
    <property type="match status" value="1"/>
</dbReference>
<evidence type="ECO:0000256" key="3">
    <source>
        <dbReference type="ARBA" id="ARBA00038295"/>
    </source>
</evidence>
<dbReference type="GO" id="GO:0005634">
    <property type="term" value="C:nucleus"/>
    <property type="evidence" value="ECO:0007669"/>
    <property type="project" value="UniProtKB-SubCell"/>
</dbReference>
<gene>
    <name evidence="6" type="ORF">BDEG_24533</name>
</gene>
<evidence type="ECO:0000259" key="5">
    <source>
        <dbReference type="Pfam" id="PF12927"/>
    </source>
</evidence>
<accession>A0A177WN36</accession>
<proteinExistence type="inferred from homology"/>
<reference evidence="6 7" key="1">
    <citation type="submission" date="2006-10" db="EMBL/GenBank/DDBJ databases">
        <title>The Genome Sequence of Batrachochytrium dendrobatidis JEL423.</title>
        <authorList>
            <consortium name="The Broad Institute Genome Sequencing Platform"/>
            <person name="Birren B."/>
            <person name="Lander E."/>
            <person name="Galagan J."/>
            <person name="Cuomo C."/>
            <person name="Devon K."/>
            <person name="Jaffe D."/>
            <person name="Butler J."/>
            <person name="Alvarez P."/>
            <person name="Gnerre S."/>
            <person name="Grabherr M."/>
            <person name="Kleber M."/>
            <person name="Mauceli E."/>
            <person name="Brockman W."/>
            <person name="Young S."/>
            <person name="LaButti K."/>
            <person name="Sykes S."/>
            <person name="DeCaprio D."/>
            <person name="Crawford M."/>
            <person name="Koehrsen M."/>
            <person name="Engels R."/>
            <person name="Montgomery P."/>
            <person name="Pearson M."/>
            <person name="Howarth C."/>
            <person name="Larson L."/>
            <person name="White J."/>
            <person name="O'Leary S."/>
            <person name="Kodira C."/>
            <person name="Zeng Q."/>
            <person name="Yandava C."/>
            <person name="Alvarado L."/>
            <person name="Longcore J."/>
            <person name="James T."/>
        </authorList>
    </citation>
    <scope>NUCLEOTIDE SEQUENCE [LARGE SCALE GENOMIC DNA]</scope>
    <source>
        <strain evidence="6 7">JEL423</strain>
    </source>
</reference>
<reference evidence="6 7" key="2">
    <citation type="submission" date="2016-05" db="EMBL/GenBank/DDBJ databases">
        <title>Lineage-specific infection strategies underlie the spectrum of fungal disease in amphibians.</title>
        <authorList>
            <person name="Cuomo C.A."/>
            <person name="Farrer R.A."/>
            <person name="James T."/>
            <person name="Longcore J."/>
            <person name="Birren B."/>
        </authorList>
    </citation>
    <scope>NUCLEOTIDE SEQUENCE [LARGE SCALE GENOMIC DNA]</scope>
    <source>
        <strain evidence="6 7">JEL423</strain>
    </source>
</reference>
<dbReference type="SUPFAM" id="SSF46579">
    <property type="entry name" value="Prefoldin"/>
    <property type="match status" value="1"/>
</dbReference>
<dbReference type="GO" id="GO:0000122">
    <property type="term" value="P:negative regulation of transcription by RNA polymerase II"/>
    <property type="evidence" value="ECO:0007669"/>
    <property type="project" value="TreeGrafter"/>
</dbReference>
<dbReference type="InterPro" id="IPR024325">
    <property type="entry name" value="DUF3835"/>
</dbReference>
<comment type="similarity">
    <text evidence="3">Belongs to the RNA polymerase II subunit 5-mediating protein family.</text>
</comment>
<feature type="compositionally biased region" description="Polar residues" evidence="4">
    <location>
        <begin position="160"/>
        <end position="181"/>
    </location>
</feature>
<dbReference type="AlphaFoldDB" id="A0A177WN36"/>
<evidence type="ECO:0000313" key="7">
    <source>
        <dbReference type="Proteomes" id="UP000077115"/>
    </source>
</evidence>
<dbReference type="VEuPathDB" id="FungiDB:BDEG_24533"/>
<dbReference type="InterPro" id="IPR004127">
    <property type="entry name" value="Prefoldin_subunit_alpha"/>
</dbReference>